<reference evidence="1" key="1">
    <citation type="journal article" date="2021" name="Nat. Commun.">
        <title>Genetic determinants of endophytism in the Arabidopsis root mycobiome.</title>
        <authorList>
            <person name="Mesny F."/>
            <person name="Miyauchi S."/>
            <person name="Thiergart T."/>
            <person name="Pickel B."/>
            <person name="Atanasova L."/>
            <person name="Karlsson M."/>
            <person name="Huettel B."/>
            <person name="Barry K.W."/>
            <person name="Haridas S."/>
            <person name="Chen C."/>
            <person name="Bauer D."/>
            <person name="Andreopoulos W."/>
            <person name="Pangilinan J."/>
            <person name="LaButti K."/>
            <person name="Riley R."/>
            <person name="Lipzen A."/>
            <person name="Clum A."/>
            <person name="Drula E."/>
            <person name="Henrissat B."/>
            <person name="Kohler A."/>
            <person name="Grigoriev I.V."/>
            <person name="Martin F.M."/>
            <person name="Hacquard S."/>
        </authorList>
    </citation>
    <scope>NUCLEOTIDE SEQUENCE</scope>
    <source>
        <strain evidence="1">MPI-CAGE-CH-0243</strain>
    </source>
</reference>
<dbReference type="EMBL" id="JAGMWT010000006">
    <property type="protein sequence ID" value="KAH7126802.1"/>
    <property type="molecule type" value="Genomic_DNA"/>
</dbReference>
<protein>
    <submittedName>
        <fullName evidence="1">Uncharacterized protein</fullName>
    </submittedName>
</protein>
<organism evidence="1 2">
    <name type="scientific">Dendryphion nanum</name>
    <dbReference type="NCBI Taxonomy" id="256645"/>
    <lineage>
        <taxon>Eukaryota</taxon>
        <taxon>Fungi</taxon>
        <taxon>Dikarya</taxon>
        <taxon>Ascomycota</taxon>
        <taxon>Pezizomycotina</taxon>
        <taxon>Dothideomycetes</taxon>
        <taxon>Pleosporomycetidae</taxon>
        <taxon>Pleosporales</taxon>
        <taxon>Torulaceae</taxon>
        <taxon>Dendryphion</taxon>
    </lineage>
</organism>
<proteinExistence type="predicted"/>
<name>A0A9P9DXC5_9PLEO</name>
<sequence length="152" mass="17096">MHRTSPMSVTTLSNHFRVKQGTLHFQLQSFMLLLIACPSLDQLEACGESGQTRPLLHLPERWRSPELLMTARSDCLTSLVSIRTSARFAAVRVPVNGHVLCTAREAYDPVVYGAACRDLDLVRGSVHTIDVDPTATTFHEDWVLCDPFWIQF</sequence>
<dbReference type="AlphaFoldDB" id="A0A9P9DXC5"/>
<gene>
    <name evidence="1" type="ORF">B0J11DRAFT_526515</name>
</gene>
<keyword evidence="2" id="KW-1185">Reference proteome</keyword>
<accession>A0A9P9DXC5</accession>
<evidence type="ECO:0000313" key="2">
    <source>
        <dbReference type="Proteomes" id="UP000700596"/>
    </source>
</evidence>
<comment type="caution">
    <text evidence="1">The sequence shown here is derived from an EMBL/GenBank/DDBJ whole genome shotgun (WGS) entry which is preliminary data.</text>
</comment>
<dbReference type="Proteomes" id="UP000700596">
    <property type="component" value="Unassembled WGS sequence"/>
</dbReference>
<evidence type="ECO:0000313" key="1">
    <source>
        <dbReference type="EMBL" id="KAH7126802.1"/>
    </source>
</evidence>